<dbReference type="AlphaFoldDB" id="A0A4Y2P5G7"/>
<protein>
    <submittedName>
        <fullName evidence="2">Uncharacterized protein</fullName>
    </submittedName>
</protein>
<keyword evidence="3" id="KW-1185">Reference proteome</keyword>
<dbReference type="OrthoDB" id="6436442at2759"/>
<keyword evidence="1" id="KW-0812">Transmembrane</keyword>
<keyword evidence="1" id="KW-0472">Membrane</keyword>
<dbReference type="EMBL" id="BGPR01010465">
    <property type="protein sequence ID" value="GBN46302.1"/>
    <property type="molecule type" value="Genomic_DNA"/>
</dbReference>
<accession>A0A4Y2P5G7</accession>
<feature type="transmembrane region" description="Helical" evidence="1">
    <location>
        <begin position="12"/>
        <end position="31"/>
    </location>
</feature>
<evidence type="ECO:0000313" key="3">
    <source>
        <dbReference type="Proteomes" id="UP000499080"/>
    </source>
</evidence>
<gene>
    <name evidence="2" type="ORF">AVEN_246833_1</name>
</gene>
<name>A0A4Y2P5G7_ARAVE</name>
<proteinExistence type="predicted"/>
<sequence length="90" mass="10451">MPILEVYRFNRVIFVVIASLFLLAATVKHYIEMYLVDYPTAVQHLDSFIYVDEWITGQDTQKEALLVSRRARNIVKEAGMVVTKWISNDS</sequence>
<organism evidence="2 3">
    <name type="scientific">Araneus ventricosus</name>
    <name type="common">Orbweaver spider</name>
    <name type="synonym">Epeira ventricosa</name>
    <dbReference type="NCBI Taxonomy" id="182803"/>
    <lineage>
        <taxon>Eukaryota</taxon>
        <taxon>Metazoa</taxon>
        <taxon>Ecdysozoa</taxon>
        <taxon>Arthropoda</taxon>
        <taxon>Chelicerata</taxon>
        <taxon>Arachnida</taxon>
        <taxon>Araneae</taxon>
        <taxon>Araneomorphae</taxon>
        <taxon>Entelegynae</taxon>
        <taxon>Araneoidea</taxon>
        <taxon>Araneidae</taxon>
        <taxon>Araneus</taxon>
    </lineage>
</organism>
<reference evidence="2 3" key="1">
    <citation type="journal article" date="2019" name="Sci. Rep.">
        <title>Orb-weaving spider Araneus ventricosus genome elucidates the spidroin gene catalogue.</title>
        <authorList>
            <person name="Kono N."/>
            <person name="Nakamura H."/>
            <person name="Ohtoshi R."/>
            <person name="Moran D.A.P."/>
            <person name="Shinohara A."/>
            <person name="Yoshida Y."/>
            <person name="Fujiwara M."/>
            <person name="Mori M."/>
            <person name="Tomita M."/>
            <person name="Arakawa K."/>
        </authorList>
    </citation>
    <scope>NUCLEOTIDE SEQUENCE [LARGE SCALE GENOMIC DNA]</scope>
</reference>
<evidence type="ECO:0000313" key="2">
    <source>
        <dbReference type="EMBL" id="GBN46302.1"/>
    </source>
</evidence>
<comment type="caution">
    <text evidence="2">The sequence shown here is derived from an EMBL/GenBank/DDBJ whole genome shotgun (WGS) entry which is preliminary data.</text>
</comment>
<keyword evidence="1" id="KW-1133">Transmembrane helix</keyword>
<dbReference type="Proteomes" id="UP000499080">
    <property type="component" value="Unassembled WGS sequence"/>
</dbReference>
<evidence type="ECO:0000256" key="1">
    <source>
        <dbReference type="SAM" id="Phobius"/>
    </source>
</evidence>